<feature type="chain" id="PRO_5024867824" description="Anaphase-promoting complex subunit 4 WD40 domain-containing protein" evidence="4">
    <location>
        <begin position="18"/>
        <end position="317"/>
    </location>
</feature>
<dbReference type="InterPro" id="IPR001680">
    <property type="entry name" value="WD40_rpt"/>
</dbReference>
<dbReference type="PANTHER" id="PTHR22847:SF637">
    <property type="entry name" value="WD REPEAT DOMAIN 5B"/>
    <property type="match status" value="1"/>
</dbReference>
<keyword evidence="1 3" id="KW-0853">WD repeat</keyword>
<dbReference type="Gene3D" id="2.130.10.10">
    <property type="entry name" value="YVTN repeat-like/Quinoprotein amine dehydrogenase"/>
    <property type="match status" value="2"/>
</dbReference>
<dbReference type="AlphaFoldDB" id="A0A5S9IMG4"/>
<dbReference type="InterPro" id="IPR015943">
    <property type="entry name" value="WD40/YVTN_repeat-like_dom_sf"/>
</dbReference>
<dbReference type="SUPFAM" id="SSF50978">
    <property type="entry name" value="WD40 repeat-like"/>
    <property type="match status" value="1"/>
</dbReference>
<keyword evidence="2" id="KW-0677">Repeat</keyword>
<organism evidence="5 6">
    <name type="scientific">Uabimicrobium amorphum</name>
    <dbReference type="NCBI Taxonomy" id="2596890"/>
    <lineage>
        <taxon>Bacteria</taxon>
        <taxon>Pseudomonadati</taxon>
        <taxon>Planctomycetota</taxon>
        <taxon>Candidatus Uabimicrobiia</taxon>
        <taxon>Candidatus Uabimicrobiales</taxon>
        <taxon>Candidatus Uabimicrobiaceae</taxon>
        <taxon>Candidatus Uabimicrobium</taxon>
    </lineage>
</organism>
<evidence type="ECO:0008006" key="7">
    <source>
        <dbReference type="Google" id="ProtNLM"/>
    </source>
</evidence>
<evidence type="ECO:0000256" key="1">
    <source>
        <dbReference type="ARBA" id="ARBA00022574"/>
    </source>
</evidence>
<evidence type="ECO:0000313" key="6">
    <source>
        <dbReference type="Proteomes" id="UP000326354"/>
    </source>
</evidence>
<evidence type="ECO:0000313" key="5">
    <source>
        <dbReference type="EMBL" id="BBM84227.1"/>
    </source>
</evidence>
<proteinExistence type="predicted"/>
<sequence length="317" mass="34292">MKTFITLILIVNTTLFAQTFATNASCKEKLPGRTNVTAFSPSGNLFATASKMGTGYSRITIWQNKKAIQNMETFGKVTAVVFSDENTLVTADNSPHVCVWNLKDGKRIHKMKAKKYTGELHCLSVHGNRAVTGNAYYSINIWDLKNGKELQSIDLEDAVRGVAYSKDGAKIAIAGGKDKVATLDVASGKITRLAAADVKVGRAVAFSPDGKLMAAGYLTKSGNHTVTIWDTTTWKPVCSTLNHKAYINSVAFGPQSKRLASGANEDGLIITDTKTGKALQTLHVGERYYVQSLDFSTQGNVVAASSDFHAYVWEPAK</sequence>
<evidence type="ECO:0000256" key="4">
    <source>
        <dbReference type="SAM" id="SignalP"/>
    </source>
</evidence>
<keyword evidence="4" id="KW-0732">Signal</keyword>
<dbReference type="InterPro" id="IPR036322">
    <property type="entry name" value="WD40_repeat_dom_sf"/>
</dbReference>
<dbReference type="Pfam" id="PF00400">
    <property type="entry name" value="WD40"/>
    <property type="match status" value="3"/>
</dbReference>
<dbReference type="OrthoDB" id="277950at2"/>
<dbReference type="KEGG" id="uam:UABAM_02583"/>
<feature type="repeat" description="WD" evidence="3">
    <location>
        <begin position="240"/>
        <end position="281"/>
    </location>
</feature>
<dbReference type="PROSITE" id="PS50082">
    <property type="entry name" value="WD_REPEATS_2"/>
    <property type="match status" value="1"/>
</dbReference>
<feature type="signal peptide" evidence="4">
    <location>
        <begin position="1"/>
        <end position="17"/>
    </location>
</feature>
<name>A0A5S9IMG4_UABAM</name>
<reference evidence="5 6" key="1">
    <citation type="submission" date="2019-08" db="EMBL/GenBank/DDBJ databases">
        <title>Complete genome sequence of Candidatus Uab amorphum.</title>
        <authorList>
            <person name="Shiratori T."/>
            <person name="Suzuki S."/>
            <person name="Kakizawa Y."/>
            <person name="Ishida K."/>
        </authorList>
    </citation>
    <scope>NUCLEOTIDE SEQUENCE [LARGE SCALE GENOMIC DNA]</scope>
    <source>
        <strain evidence="5 6">SRT547</strain>
    </source>
</reference>
<gene>
    <name evidence="5" type="ORF">UABAM_02583</name>
</gene>
<dbReference type="Proteomes" id="UP000326354">
    <property type="component" value="Chromosome"/>
</dbReference>
<evidence type="ECO:0000256" key="2">
    <source>
        <dbReference type="ARBA" id="ARBA00022737"/>
    </source>
</evidence>
<evidence type="ECO:0000256" key="3">
    <source>
        <dbReference type="PROSITE-ProRule" id="PRU00221"/>
    </source>
</evidence>
<protein>
    <recommendedName>
        <fullName evidence="7">Anaphase-promoting complex subunit 4 WD40 domain-containing protein</fullName>
    </recommendedName>
</protein>
<keyword evidence="6" id="KW-1185">Reference proteome</keyword>
<dbReference type="EMBL" id="AP019860">
    <property type="protein sequence ID" value="BBM84227.1"/>
    <property type="molecule type" value="Genomic_DNA"/>
</dbReference>
<accession>A0A5S9IMG4</accession>
<dbReference type="RefSeq" id="WP_151968397.1">
    <property type="nucleotide sequence ID" value="NZ_AP019860.1"/>
</dbReference>
<dbReference type="PANTHER" id="PTHR22847">
    <property type="entry name" value="WD40 REPEAT PROTEIN"/>
    <property type="match status" value="1"/>
</dbReference>
<dbReference type="SMART" id="SM00320">
    <property type="entry name" value="WD40"/>
    <property type="match status" value="7"/>
</dbReference>